<feature type="disulfide bond" evidence="5">
    <location>
        <begin position="900"/>
        <end position="909"/>
    </location>
</feature>
<keyword evidence="2" id="KW-0677">Repeat</keyword>
<dbReference type="PROSITE" id="PS01187">
    <property type="entry name" value="EGF_CA"/>
    <property type="match status" value="1"/>
</dbReference>
<dbReference type="SMART" id="SM00282">
    <property type="entry name" value="LamG"/>
    <property type="match status" value="2"/>
</dbReference>
<dbReference type="AlphaFoldDB" id="A0A8J5MLE9"/>
<reference evidence="11" key="1">
    <citation type="journal article" date="2021" name="Sci. Adv.">
        <title>The American lobster genome reveals insights on longevity, neural, and immune adaptations.</title>
        <authorList>
            <person name="Polinski J.M."/>
            <person name="Zimin A.V."/>
            <person name="Clark K.F."/>
            <person name="Kohn A.B."/>
            <person name="Sadowski N."/>
            <person name="Timp W."/>
            <person name="Ptitsyn A."/>
            <person name="Khanna P."/>
            <person name="Romanova D.Y."/>
            <person name="Williams P."/>
            <person name="Greenwood S.J."/>
            <person name="Moroz L.L."/>
            <person name="Walt D.R."/>
            <person name="Bodnar A.G."/>
        </authorList>
    </citation>
    <scope>NUCLEOTIDE SEQUENCE</scope>
    <source>
        <strain evidence="11">GMGI-L3</strain>
    </source>
</reference>
<evidence type="ECO:0000313" key="11">
    <source>
        <dbReference type="EMBL" id="KAG7155843.1"/>
    </source>
</evidence>
<evidence type="ECO:0000259" key="8">
    <source>
        <dbReference type="PROSITE" id="PS50025"/>
    </source>
</evidence>
<name>A0A8J5MLE9_HOMAM</name>
<evidence type="ECO:0000256" key="7">
    <source>
        <dbReference type="SAM" id="Phobius"/>
    </source>
</evidence>
<dbReference type="PROSITE" id="PS50268">
    <property type="entry name" value="CADHERIN_2"/>
    <property type="match status" value="1"/>
</dbReference>
<dbReference type="InterPro" id="IPR018097">
    <property type="entry name" value="EGF_Ca-bd_CS"/>
</dbReference>
<dbReference type="GO" id="GO:0007163">
    <property type="term" value="P:establishment or maintenance of cell polarity"/>
    <property type="evidence" value="ECO:0007669"/>
    <property type="project" value="UniProtKB-ARBA"/>
</dbReference>
<gene>
    <name evidence="11" type="primary">CadN-L12</name>
    <name evidence="11" type="ORF">Hamer_G019256</name>
</gene>
<dbReference type="InterPro" id="IPR000152">
    <property type="entry name" value="EGF-type_Asp/Asn_hydroxyl_site"/>
</dbReference>
<dbReference type="PROSITE" id="PS00010">
    <property type="entry name" value="ASX_HYDROXYL"/>
    <property type="match status" value="1"/>
</dbReference>
<evidence type="ECO:0000256" key="3">
    <source>
        <dbReference type="ARBA" id="ARBA00023157"/>
    </source>
</evidence>
<dbReference type="SMART" id="SM00179">
    <property type="entry name" value="EGF_CA"/>
    <property type="match status" value="3"/>
</dbReference>
<dbReference type="SUPFAM" id="SSF57196">
    <property type="entry name" value="EGF/Laminin"/>
    <property type="match status" value="1"/>
</dbReference>
<dbReference type="GO" id="GO:0048513">
    <property type="term" value="P:animal organ development"/>
    <property type="evidence" value="ECO:0007669"/>
    <property type="project" value="UniProtKB-ARBA"/>
</dbReference>
<dbReference type="Pfam" id="PF02210">
    <property type="entry name" value="Laminin_G_2"/>
    <property type="match status" value="1"/>
</dbReference>
<accession>A0A8J5MLE9</accession>
<feature type="domain" description="EGF-like" evidence="9">
    <location>
        <begin position="874"/>
        <end position="910"/>
    </location>
</feature>
<keyword evidence="4" id="KW-0106">Calcium</keyword>
<comment type="caution">
    <text evidence="11">The sequence shown here is derived from an EMBL/GenBank/DDBJ whole genome shotgun (WGS) entry which is preliminary data.</text>
</comment>
<evidence type="ECO:0000259" key="9">
    <source>
        <dbReference type="PROSITE" id="PS50026"/>
    </source>
</evidence>
<keyword evidence="1 5" id="KW-0245">EGF-like domain</keyword>
<dbReference type="PROSITE" id="PS50025">
    <property type="entry name" value="LAM_G_DOMAIN"/>
    <property type="match status" value="2"/>
</dbReference>
<dbReference type="PROSITE" id="PS00022">
    <property type="entry name" value="EGF_1"/>
    <property type="match status" value="3"/>
</dbReference>
<dbReference type="CDD" id="cd00054">
    <property type="entry name" value="EGF_CA"/>
    <property type="match status" value="3"/>
</dbReference>
<dbReference type="GO" id="GO:0005509">
    <property type="term" value="F:calcium ion binding"/>
    <property type="evidence" value="ECO:0007669"/>
    <property type="project" value="UniProtKB-UniRule"/>
</dbReference>
<feature type="domain" description="EGF-like" evidence="9">
    <location>
        <begin position="587"/>
        <end position="625"/>
    </location>
</feature>
<dbReference type="GO" id="GO:0016020">
    <property type="term" value="C:membrane"/>
    <property type="evidence" value="ECO:0007669"/>
    <property type="project" value="InterPro"/>
</dbReference>
<dbReference type="SUPFAM" id="SSF49313">
    <property type="entry name" value="Cadherin-like"/>
    <property type="match status" value="2"/>
</dbReference>
<dbReference type="InterPro" id="IPR002126">
    <property type="entry name" value="Cadherin-like_dom"/>
</dbReference>
<dbReference type="InterPro" id="IPR013320">
    <property type="entry name" value="ConA-like_dom_sf"/>
</dbReference>
<dbReference type="PANTHER" id="PTHR12916:SF9">
    <property type="entry name" value="NEUROGENIC LOCUS NOTCH HOMOLOG PROTEIN 1-RELATED"/>
    <property type="match status" value="1"/>
</dbReference>
<dbReference type="CDD" id="cd11304">
    <property type="entry name" value="Cadherin_repeat"/>
    <property type="match status" value="2"/>
</dbReference>
<dbReference type="EMBL" id="JAHLQT010040280">
    <property type="protein sequence ID" value="KAG7155843.1"/>
    <property type="molecule type" value="Genomic_DNA"/>
</dbReference>
<dbReference type="Gene3D" id="2.60.120.200">
    <property type="match status" value="2"/>
</dbReference>
<keyword evidence="12" id="KW-1185">Reference proteome</keyword>
<feature type="region of interest" description="Disordered" evidence="6">
    <location>
        <begin position="279"/>
        <end position="307"/>
    </location>
</feature>
<dbReference type="Pfam" id="PF00054">
    <property type="entry name" value="Laminin_G_1"/>
    <property type="match status" value="1"/>
</dbReference>
<organism evidence="11 12">
    <name type="scientific">Homarus americanus</name>
    <name type="common">American lobster</name>
    <dbReference type="NCBI Taxonomy" id="6706"/>
    <lineage>
        <taxon>Eukaryota</taxon>
        <taxon>Metazoa</taxon>
        <taxon>Ecdysozoa</taxon>
        <taxon>Arthropoda</taxon>
        <taxon>Crustacea</taxon>
        <taxon>Multicrustacea</taxon>
        <taxon>Malacostraca</taxon>
        <taxon>Eumalacostraca</taxon>
        <taxon>Eucarida</taxon>
        <taxon>Decapoda</taxon>
        <taxon>Pleocyemata</taxon>
        <taxon>Astacidea</taxon>
        <taxon>Nephropoidea</taxon>
        <taxon>Nephropidae</taxon>
        <taxon>Homarus</taxon>
    </lineage>
</organism>
<dbReference type="SUPFAM" id="SSF49899">
    <property type="entry name" value="Concanavalin A-like lectins/glucanases"/>
    <property type="match status" value="2"/>
</dbReference>
<evidence type="ECO:0000256" key="4">
    <source>
        <dbReference type="PROSITE-ProRule" id="PRU00043"/>
    </source>
</evidence>
<proteinExistence type="predicted"/>
<feature type="domain" description="EGF-like" evidence="9">
    <location>
        <begin position="835"/>
        <end position="873"/>
    </location>
</feature>
<dbReference type="Gene3D" id="2.10.25.10">
    <property type="entry name" value="Laminin"/>
    <property type="match status" value="3"/>
</dbReference>
<dbReference type="Gene3D" id="2.60.40.60">
    <property type="entry name" value="Cadherins"/>
    <property type="match status" value="1"/>
</dbReference>
<evidence type="ECO:0000259" key="10">
    <source>
        <dbReference type="PROSITE" id="PS50268"/>
    </source>
</evidence>
<feature type="domain" description="Laminin G" evidence="8">
    <location>
        <begin position="628"/>
        <end position="833"/>
    </location>
</feature>
<evidence type="ECO:0000313" key="12">
    <source>
        <dbReference type="Proteomes" id="UP000747542"/>
    </source>
</evidence>
<dbReference type="GO" id="GO:0005112">
    <property type="term" value="F:Notch binding"/>
    <property type="evidence" value="ECO:0007669"/>
    <property type="project" value="TreeGrafter"/>
</dbReference>
<keyword evidence="7" id="KW-0812">Transmembrane</keyword>
<evidence type="ECO:0000256" key="1">
    <source>
        <dbReference type="ARBA" id="ARBA00022536"/>
    </source>
</evidence>
<dbReference type="PANTHER" id="PTHR12916">
    <property type="entry name" value="CYTOCHROME C OXIDASE POLYPEPTIDE VIC-2"/>
    <property type="match status" value="1"/>
</dbReference>
<dbReference type="PROSITE" id="PS01186">
    <property type="entry name" value="EGF_2"/>
    <property type="match status" value="1"/>
</dbReference>
<feature type="domain" description="EGF-like" evidence="9">
    <location>
        <begin position="347"/>
        <end position="383"/>
    </location>
</feature>
<keyword evidence="3 5" id="KW-1015">Disulfide bond</keyword>
<keyword evidence="7" id="KW-0472">Membrane</keyword>
<dbReference type="GO" id="GO:0001736">
    <property type="term" value="P:establishment of planar polarity"/>
    <property type="evidence" value="ECO:0007669"/>
    <property type="project" value="UniProtKB-ARBA"/>
</dbReference>
<evidence type="ECO:0000256" key="5">
    <source>
        <dbReference type="PROSITE-ProRule" id="PRU00076"/>
    </source>
</evidence>
<keyword evidence="7" id="KW-1133">Transmembrane helix</keyword>
<dbReference type="InterPro" id="IPR001791">
    <property type="entry name" value="Laminin_G"/>
</dbReference>
<dbReference type="InterPro" id="IPR000742">
    <property type="entry name" value="EGF"/>
</dbReference>
<dbReference type="InterPro" id="IPR015919">
    <property type="entry name" value="Cadherin-like_sf"/>
</dbReference>
<dbReference type="InterPro" id="IPR001881">
    <property type="entry name" value="EGF-like_Ca-bd_dom"/>
</dbReference>
<evidence type="ECO:0000256" key="6">
    <source>
        <dbReference type="SAM" id="MobiDB-lite"/>
    </source>
</evidence>
<protein>
    <submittedName>
        <fullName evidence="11">Neural-cadherin-like 12</fullName>
    </submittedName>
</protein>
<feature type="disulfide bond" evidence="5">
    <location>
        <begin position="373"/>
        <end position="382"/>
    </location>
</feature>
<dbReference type="PROSITE" id="PS50026">
    <property type="entry name" value="EGF_3"/>
    <property type="match status" value="4"/>
</dbReference>
<feature type="transmembrane region" description="Helical" evidence="7">
    <location>
        <begin position="921"/>
        <end position="946"/>
    </location>
</feature>
<dbReference type="GO" id="GO:0007219">
    <property type="term" value="P:Notch signaling pathway"/>
    <property type="evidence" value="ECO:0007669"/>
    <property type="project" value="TreeGrafter"/>
</dbReference>
<comment type="caution">
    <text evidence="5">Lacks conserved residue(s) required for the propagation of feature annotation.</text>
</comment>
<feature type="domain" description="Laminin G" evidence="8">
    <location>
        <begin position="386"/>
        <end position="584"/>
    </location>
</feature>
<sequence>MWTLGPLDREKHRQLVAEVVVEDAGGLAATHPVTIIIDDVNDNPMKPAAKTVYLWKTQGGGADAALGRVYVEDPDDWDLQDKTFSWLGPPQPLFTLQTNTGDIFASTQLREGRYELHFTVSDRVWDQKNVPANVTVVVKYLSPEALTHAVPVTLTPTTPAALTTGWTPMHGGGGLGTLTDVVVQVVGKEAEAAEIVSVYGLPAQDTSTAPTFPKLSSSNTNHVVRHSPATAPLACVWVSVKQVGGGFMDPLKLHGLLALHLQHLEKVMNLRVALEGTHTMAGNNGETSSVSSGSSSSDAMSPHNPSSSVASLASMVLPLQVVDTNATSLVTPRLTRAHDCHTHTLYDEDTCTPSSCLNGGRCVRTQLGNRCVCPGGSGGPRCKVLARTFSGSGWAWVRPLPPCLPTTLSLRLLTHSPDALILYSGPLSSSSTHAHYPPTPMMALQMVGGQPQVVLEGARGPVKLQVNTTLNTGTWHTLHLHLNAQGVMLMADLCGKGWTTNTTNDLHCIARSSWRDSRVTESWSSSVPLQIGGLAHPYPDPVEFGWSTDFVQQALNGCISHLTINGQLVDLGEPSYSSKSVRGCRAQETACSDGVATCGRRGHCVDGFEKPRCDCEPGWTGPGCSTPTVPVTLGQASFAKVALSFTPDPYDMTLQLRVRTRGHPYGLLMQLSTTKHSRALKLHLRGGVACVSVSGVEWSLEEVCVEGFPLGDGSWHTIRVGRHGLNLIISVDDGDGWRQNQTLASFLTTTSLGDMQALVAVPPTPITVDKQDGMTVGGIPEFESLRLVTVHDDLQNSCIDDVRVSGHPLPLPPTMNGTNWGEVTTLQHLDQGCSAPDSCANTTCLPPLTCHDVWRQATCSCEPGQQVIGHRCQDVDECVLQPCLHGGTCYNLRPGYHCVCGPAHTGNNCQWTKLPPHPHPLAVPMAIAALTLSVLIIVVIGVLLTIRHHRSRAARSVALCAGSVEGVTHVLGTPMEVQAVTGNPQIQALKEESILLGSLKMKMGQQILLSPEGTEHLVTPLGPSSIGLVVPGSIMKAPCNENVKNKVDPGRCIIAAVTNPAEGVILEHRETLPQVVCPATTCITRVCAPAVCATTTRPTATTGAPQVILGAGVTSAQPLLAQDDLRAYAYEGDGSPSGSLTSPVVVSEHVLVDAAPTTSS</sequence>
<feature type="compositionally biased region" description="Low complexity" evidence="6">
    <location>
        <begin position="288"/>
        <end position="297"/>
    </location>
</feature>
<dbReference type="SMART" id="SM00181">
    <property type="entry name" value="EGF"/>
    <property type="match status" value="4"/>
</dbReference>
<dbReference type="GO" id="GO:0007156">
    <property type="term" value="P:homophilic cell adhesion via plasma membrane adhesion molecules"/>
    <property type="evidence" value="ECO:0007669"/>
    <property type="project" value="InterPro"/>
</dbReference>
<feature type="domain" description="Cadherin" evidence="10">
    <location>
        <begin position="6"/>
        <end position="49"/>
    </location>
</feature>
<feature type="disulfide bond" evidence="5">
    <location>
        <begin position="615"/>
        <end position="624"/>
    </location>
</feature>
<dbReference type="CDD" id="cd00110">
    <property type="entry name" value="LamG"/>
    <property type="match status" value="2"/>
</dbReference>
<dbReference type="Proteomes" id="UP000747542">
    <property type="component" value="Unassembled WGS sequence"/>
</dbReference>
<evidence type="ECO:0000256" key="2">
    <source>
        <dbReference type="ARBA" id="ARBA00022737"/>
    </source>
</evidence>